<keyword evidence="1 5" id="KW-0597">Phosphoprotein</keyword>
<dbReference type="InterPro" id="IPR011006">
    <property type="entry name" value="CheY-like_superfamily"/>
</dbReference>
<keyword evidence="3" id="KW-0238">DNA-binding</keyword>
<dbReference type="InterPro" id="IPR001789">
    <property type="entry name" value="Sig_transdc_resp-reg_receiver"/>
</dbReference>
<evidence type="ECO:0000256" key="4">
    <source>
        <dbReference type="ARBA" id="ARBA00023163"/>
    </source>
</evidence>
<feature type="modified residue" description="4-aspartylphosphate" evidence="5">
    <location>
        <position position="55"/>
    </location>
</feature>
<evidence type="ECO:0000256" key="3">
    <source>
        <dbReference type="ARBA" id="ARBA00023125"/>
    </source>
</evidence>
<dbReference type="SUPFAM" id="SSF46894">
    <property type="entry name" value="C-terminal effector domain of the bipartite response regulators"/>
    <property type="match status" value="1"/>
</dbReference>
<dbReference type="EMBL" id="CADCVT010000311">
    <property type="protein sequence ID" value="CAA9519770.1"/>
    <property type="molecule type" value="Genomic_DNA"/>
</dbReference>
<dbReference type="InterPro" id="IPR039420">
    <property type="entry name" value="WalR-like"/>
</dbReference>
<evidence type="ECO:0000259" key="6">
    <source>
        <dbReference type="PROSITE" id="PS50043"/>
    </source>
</evidence>
<dbReference type="PRINTS" id="PR00038">
    <property type="entry name" value="HTHLUXR"/>
</dbReference>
<sequence length="222" mass="23986">MTVRVLIADDQDLVRAGLRMLIDAEDDLEVAGEAVDGEQAVRLARRLRPDLVLMDIRMPRLDGLAATRQLLAEAADDAPRVLVLTTFDRNEYVYEALQAGASGFMLKDMPGPQLVAGLRAVAAGDALLAPAITRRMIEEFAGVRHAPIPPGFEELTARERETFTLVARGLSNAEIAAEHVVSEATVKTHVAAVLSKLGLRDRVQAVVLAYETGLVKPGADRD</sequence>
<dbReference type="SMART" id="SM00421">
    <property type="entry name" value="HTH_LUXR"/>
    <property type="match status" value="1"/>
</dbReference>
<feature type="domain" description="Response regulatory" evidence="7">
    <location>
        <begin position="4"/>
        <end position="122"/>
    </location>
</feature>
<dbReference type="InterPro" id="IPR016032">
    <property type="entry name" value="Sig_transdc_resp-reg_C-effctor"/>
</dbReference>
<dbReference type="PROSITE" id="PS50043">
    <property type="entry name" value="HTH_LUXR_2"/>
    <property type="match status" value="1"/>
</dbReference>
<name>A0A6J4TCG6_9ACTN</name>
<dbReference type="CDD" id="cd06170">
    <property type="entry name" value="LuxR_C_like"/>
    <property type="match status" value="1"/>
</dbReference>
<dbReference type="GO" id="GO:0000160">
    <property type="term" value="P:phosphorelay signal transduction system"/>
    <property type="evidence" value="ECO:0007669"/>
    <property type="project" value="InterPro"/>
</dbReference>
<gene>
    <name evidence="8" type="ORF">AVDCRST_MAG85-2829</name>
</gene>
<organism evidence="8">
    <name type="scientific">uncultured Solirubrobacteraceae bacterium</name>
    <dbReference type="NCBI Taxonomy" id="1162706"/>
    <lineage>
        <taxon>Bacteria</taxon>
        <taxon>Bacillati</taxon>
        <taxon>Actinomycetota</taxon>
        <taxon>Thermoleophilia</taxon>
        <taxon>Solirubrobacterales</taxon>
        <taxon>Solirubrobacteraceae</taxon>
        <taxon>environmental samples</taxon>
    </lineage>
</organism>
<dbReference type="PROSITE" id="PS50110">
    <property type="entry name" value="RESPONSE_REGULATORY"/>
    <property type="match status" value="1"/>
</dbReference>
<dbReference type="SUPFAM" id="SSF52172">
    <property type="entry name" value="CheY-like"/>
    <property type="match status" value="1"/>
</dbReference>
<dbReference type="Pfam" id="PF00196">
    <property type="entry name" value="GerE"/>
    <property type="match status" value="1"/>
</dbReference>
<accession>A0A6J4TCG6</accession>
<dbReference type="PANTHER" id="PTHR43214">
    <property type="entry name" value="TWO-COMPONENT RESPONSE REGULATOR"/>
    <property type="match status" value="1"/>
</dbReference>
<reference evidence="8" key="1">
    <citation type="submission" date="2020-02" db="EMBL/GenBank/DDBJ databases">
        <authorList>
            <person name="Meier V. D."/>
        </authorList>
    </citation>
    <scope>NUCLEOTIDE SEQUENCE</scope>
    <source>
        <strain evidence="8">AVDCRST_MAG85</strain>
    </source>
</reference>
<dbReference type="Pfam" id="PF00072">
    <property type="entry name" value="Response_reg"/>
    <property type="match status" value="1"/>
</dbReference>
<dbReference type="Gene3D" id="3.40.50.2300">
    <property type="match status" value="1"/>
</dbReference>
<evidence type="ECO:0000256" key="5">
    <source>
        <dbReference type="PROSITE-ProRule" id="PRU00169"/>
    </source>
</evidence>
<dbReference type="GO" id="GO:0006355">
    <property type="term" value="P:regulation of DNA-templated transcription"/>
    <property type="evidence" value="ECO:0007669"/>
    <property type="project" value="InterPro"/>
</dbReference>
<evidence type="ECO:0000313" key="8">
    <source>
        <dbReference type="EMBL" id="CAA9519770.1"/>
    </source>
</evidence>
<dbReference type="SMART" id="SM00448">
    <property type="entry name" value="REC"/>
    <property type="match status" value="1"/>
</dbReference>
<keyword evidence="2" id="KW-0805">Transcription regulation</keyword>
<dbReference type="PANTHER" id="PTHR43214:SF24">
    <property type="entry name" value="TRANSCRIPTIONAL REGULATORY PROTEIN NARL-RELATED"/>
    <property type="match status" value="1"/>
</dbReference>
<dbReference type="InterPro" id="IPR058245">
    <property type="entry name" value="NreC/VraR/RcsB-like_REC"/>
</dbReference>
<proteinExistence type="predicted"/>
<evidence type="ECO:0000256" key="2">
    <source>
        <dbReference type="ARBA" id="ARBA00023015"/>
    </source>
</evidence>
<protein>
    <submittedName>
        <fullName evidence="8">Two-component transcriptional response regulator, LuxR family</fullName>
    </submittedName>
</protein>
<evidence type="ECO:0000259" key="7">
    <source>
        <dbReference type="PROSITE" id="PS50110"/>
    </source>
</evidence>
<dbReference type="InterPro" id="IPR000792">
    <property type="entry name" value="Tscrpt_reg_LuxR_C"/>
</dbReference>
<dbReference type="GO" id="GO:0003677">
    <property type="term" value="F:DNA binding"/>
    <property type="evidence" value="ECO:0007669"/>
    <property type="project" value="UniProtKB-KW"/>
</dbReference>
<feature type="domain" description="HTH luxR-type" evidence="6">
    <location>
        <begin position="148"/>
        <end position="213"/>
    </location>
</feature>
<evidence type="ECO:0000256" key="1">
    <source>
        <dbReference type="ARBA" id="ARBA00022553"/>
    </source>
</evidence>
<dbReference type="CDD" id="cd17535">
    <property type="entry name" value="REC_NarL-like"/>
    <property type="match status" value="1"/>
</dbReference>
<dbReference type="AlphaFoldDB" id="A0A6J4TCG6"/>
<keyword evidence="4" id="KW-0804">Transcription</keyword>